<protein>
    <submittedName>
        <fullName evidence="5">Glycogen debranching protein</fullName>
    </submittedName>
</protein>
<dbReference type="InterPro" id="IPR008928">
    <property type="entry name" value="6-hairpin_glycosidase_sf"/>
</dbReference>
<dbReference type="GO" id="GO:0009311">
    <property type="term" value="P:oligosaccharide metabolic process"/>
    <property type="evidence" value="ECO:0007669"/>
    <property type="project" value="InterPro"/>
</dbReference>
<evidence type="ECO:0000313" key="5">
    <source>
        <dbReference type="EMBL" id="RRR74994.1"/>
    </source>
</evidence>
<reference evidence="5 6" key="1">
    <citation type="submission" date="2018-12" db="EMBL/GenBank/DDBJ databases">
        <title>Genome Sequence of Candidatus Viridilinea halotolerans isolated from saline sulfide-rich spring.</title>
        <authorList>
            <person name="Grouzdev D.S."/>
            <person name="Burganskaya E.I."/>
            <person name="Krutkina M.S."/>
            <person name="Sukhacheva M.V."/>
            <person name="Gorlenko V.M."/>
        </authorList>
    </citation>
    <scope>NUCLEOTIDE SEQUENCE [LARGE SCALE GENOMIC DNA]</scope>
    <source>
        <strain evidence="5">Chok-6</strain>
    </source>
</reference>
<dbReference type="PANTHER" id="PTHR10412">
    <property type="entry name" value="MANNOSYL-OLIGOSACCHARIDE GLUCOSIDASE"/>
    <property type="match status" value="1"/>
</dbReference>
<sequence length="589" mass="66701">MYIPTSPYLLMLENRIRLERIPFSDRGSRLLLYRDRRYDDALYLKLAERLTGVTPGLSAYRNRPPFIPRLQLVDGEGRPVAFEVTTYPHALVFQTTIGEFRCVFQDNQTLSFGLPNGIASGIRFTVVPDLARPDARGGEFKSVRNCAYATNGTVVLNQVEHNGSGYEVTLTAEGAFDTAVVLHIQAGLDLNREVLPFRAALGAAEERWHTWFAAAPEVLETYRAQYYYAWWVLGNNILSPYGLFRRESVSPSKAHYVGAWQWDNYFHALALRYTDPKLAGDQIRFMLDHQLPDGMIPDAVYDEGTITQLELPVAAAVTKPPIIGWVAMHVYDQTGDLALLREIYDPLVRWNSWWLGLNDDDGDGIVHYTHPFSSGLDDSPIWDGGMPVEAVDLNTYLCVQMDALARMANLLGRPREAQLWRKRADAMARRMIEHFYDADAGLFWSQRDHSPIKVLTPFSLYPLWTGRMPGAINAQLVAHLCNPRTFWANHPLPTVALGDAHHNPQQMWRGPVWININYIFVEALQRNDYGELAAQLAEATLSLVMGQPDIYEYYNPHTGEPPPKAAPMFGWSAACFIDLAIRMTRREIG</sequence>
<comment type="caution">
    <text evidence="5">The sequence shown here is derived from an EMBL/GenBank/DDBJ whole genome shotgun (WGS) entry which is preliminary data.</text>
</comment>
<proteinExistence type="inferred from homology"/>
<organism evidence="5 6">
    <name type="scientific">Candidatus Viridilinea halotolerans</name>
    <dbReference type="NCBI Taxonomy" id="2491704"/>
    <lineage>
        <taxon>Bacteria</taxon>
        <taxon>Bacillati</taxon>
        <taxon>Chloroflexota</taxon>
        <taxon>Chloroflexia</taxon>
        <taxon>Chloroflexales</taxon>
        <taxon>Chloroflexineae</taxon>
        <taxon>Oscillochloridaceae</taxon>
        <taxon>Candidatus Viridilinea</taxon>
    </lineage>
</organism>
<accession>A0A426U4Y0</accession>
<dbReference type="Proteomes" id="UP000280307">
    <property type="component" value="Unassembled WGS sequence"/>
</dbReference>
<dbReference type="PANTHER" id="PTHR10412:SF11">
    <property type="entry name" value="MANNOSYL-OLIGOSACCHARIDE GLUCOSIDASE"/>
    <property type="match status" value="1"/>
</dbReference>
<evidence type="ECO:0000256" key="3">
    <source>
        <dbReference type="ARBA" id="ARBA00023295"/>
    </source>
</evidence>
<name>A0A426U4Y0_9CHLR</name>
<dbReference type="GO" id="GO:0004573">
    <property type="term" value="F:Glc3Man9GlcNAc2 oligosaccharide glucosidase activity"/>
    <property type="evidence" value="ECO:0007669"/>
    <property type="project" value="InterPro"/>
</dbReference>
<dbReference type="Gene3D" id="1.50.10.10">
    <property type="match status" value="1"/>
</dbReference>
<dbReference type="SUPFAM" id="SSF48208">
    <property type="entry name" value="Six-hairpin glycosidases"/>
    <property type="match status" value="1"/>
</dbReference>
<evidence type="ECO:0000256" key="2">
    <source>
        <dbReference type="ARBA" id="ARBA00022801"/>
    </source>
</evidence>
<dbReference type="EMBL" id="RSAS01000221">
    <property type="protein sequence ID" value="RRR74994.1"/>
    <property type="molecule type" value="Genomic_DNA"/>
</dbReference>
<dbReference type="Pfam" id="PF22422">
    <property type="entry name" value="MGH1-like_GH"/>
    <property type="match status" value="1"/>
</dbReference>
<evidence type="ECO:0000256" key="1">
    <source>
        <dbReference type="ARBA" id="ARBA00010833"/>
    </source>
</evidence>
<feature type="domain" description="Mannosylglycerate hydrolase MGH1-like glycoside hydrolase" evidence="4">
    <location>
        <begin position="256"/>
        <end position="572"/>
    </location>
</feature>
<comment type="similarity">
    <text evidence="1">Belongs to the glycosyl hydrolase 63 family.</text>
</comment>
<evidence type="ECO:0000259" key="4">
    <source>
        <dbReference type="Pfam" id="PF22422"/>
    </source>
</evidence>
<gene>
    <name evidence="5" type="ORF">EI684_05745</name>
</gene>
<dbReference type="InterPro" id="IPR012341">
    <property type="entry name" value="6hp_glycosidase-like_sf"/>
</dbReference>
<keyword evidence="3" id="KW-0326">Glycosidase</keyword>
<evidence type="ECO:0000313" key="6">
    <source>
        <dbReference type="Proteomes" id="UP000280307"/>
    </source>
</evidence>
<dbReference type="AlphaFoldDB" id="A0A426U4Y0"/>
<dbReference type="GO" id="GO:0006487">
    <property type="term" value="P:protein N-linked glycosylation"/>
    <property type="evidence" value="ECO:0007669"/>
    <property type="project" value="TreeGrafter"/>
</dbReference>
<keyword evidence="2" id="KW-0378">Hydrolase</keyword>
<dbReference type="InterPro" id="IPR054491">
    <property type="entry name" value="MGH1-like_GH"/>
</dbReference>
<dbReference type="InterPro" id="IPR004888">
    <property type="entry name" value="Glycoside_hydrolase_63"/>
</dbReference>